<accession>A0A5C1AM10</accession>
<keyword evidence="2" id="KW-1185">Reference proteome</keyword>
<dbReference type="KEGG" id="lrs:PX52LOC_06263"/>
<dbReference type="EMBL" id="CP042425">
    <property type="protein sequence ID" value="QEL19203.1"/>
    <property type="molecule type" value="Genomic_DNA"/>
</dbReference>
<reference evidence="2" key="1">
    <citation type="submission" date="2019-08" db="EMBL/GenBank/DDBJ databases">
        <title>Limnoglobus roseus gen. nov., sp. nov., a novel freshwater planctomycete with a giant genome from the family Gemmataceae.</title>
        <authorList>
            <person name="Kulichevskaya I.S."/>
            <person name="Naumoff D.G."/>
            <person name="Miroshnikov K."/>
            <person name="Ivanova A."/>
            <person name="Philippov D.A."/>
            <person name="Hakobyan A."/>
            <person name="Rijpstra I.C."/>
            <person name="Sinninghe Damste J.S."/>
            <person name="Liesack W."/>
            <person name="Dedysh S.N."/>
        </authorList>
    </citation>
    <scope>NUCLEOTIDE SEQUENCE [LARGE SCALE GENOMIC DNA]</scope>
    <source>
        <strain evidence="2">PX52</strain>
    </source>
</reference>
<protein>
    <submittedName>
        <fullName evidence="1">Uncharacterized protein</fullName>
    </submittedName>
</protein>
<dbReference type="OrthoDB" id="285760at2"/>
<sequence>MALARRLSELRQGCSVLLLSEHRQLQEGQRNWLHKEYLRWADEIDKAVRELESGGNPSDTRSRIDGQMRELLIRS</sequence>
<dbReference type="AlphaFoldDB" id="A0A5C1AM10"/>
<name>A0A5C1AM10_9BACT</name>
<evidence type="ECO:0000313" key="1">
    <source>
        <dbReference type="EMBL" id="QEL19203.1"/>
    </source>
</evidence>
<evidence type="ECO:0000313" key="2">
    <source>
        <dbReference type="Proteomes" id="UP000324974"/>
    </source>
</evidence>
<dbReference type="Proteomes" id="UP000324974">
    <property type="component" value="Chromosome"/>
</dbReference>
<dbReference type="RefSeq" id="WP_149113622.1">
    <property type="nucleotide sequence ID" value="NZ_CP042425.1"/>
</dbReference>
<organism evidence="1 2">
    <name type="scientific">Limnoglobus roseus</name>
    <dbReference type="NCBI Taxonomy" id="2598579"/>
    <lineage>
        <taxon>Bacteria</taxon>
        <taxon>Pseudomonadati</taxon>
        <taxon>Planctomycetota</taxon>
        <taxon>Planctomycetia</taxon>
        <taxon>Gemmatales</taxon>
        <taxon>Gemmataceae</taxon>
        <taxon>Limnoglobus</taxon>
    </lineage>
</organism>
<gene>
    <name evidence="1" type="ORF">PX52LOC_06263</name>
</gene>
<proteinExistence type="predicted"/>